<dbReference type="EMBL" id="MU069446">
    <property type="protein sequence ID" value="KAF5843256.1"/>
    <property type="molecule type" value="Genomic_DNA"/>
</dbReference>
<name>A0ABQ7H8S2_DUNSA</name>
<sequence length="562" mass="54681">MPQQPPQQQPALLSRHASTVHSLQHVLAEVEALEVRAHSGHGPPLDAQQVVKVSQKAALLEALHALEVGVPLESVQQMLAHAQEVAARLAGLPVGASPPSSTTTSTNLASKRGRAGAPGLEISSGPSAGAGAGAGAGVAQPGTAKKSGADKRGERQQASHAEGGTADAASMGVGSLDAATAAYGAPGTSRGEGGGVGGRSEGFSKAAGPKEARPQARKGDLSMFLAGALDKKKPPPQALPPRPAGQPAWGGAALLPPPTPSPFLQPTPETQTKQALAQLRNINPGGGTTPASAAASMATTTGAAAGGAAAAAAPAAADAATSAELDRALMPPPTGPRPPPSRGAHPGPVTSQQPATAPQPTTARPKAAAAAALQPPAAAPQPTPAWPKAAAQAPAPPAPPPALTSAAGPFPSVIAGGAPQPIAVAKGFPSAGVGGAGPIAAAAAAGGMFGAGGGTGSQISAAVRGASPVRGVSKDVFATPPPKKGPTRAEPDATPSPMSLLFTPLPQPPTPAGPAPQNTGNEPVKFSLAEFMAGPGAQAGMGVCRCVVGWVERKVDVFFGRV</sequence>
<feature type="compositionally biased region" description="Pro residues" evidence="1">
    <location>
        <begin position="255"/>
        <end position="265"/>
    </location>
</feature>
<feature type="region of interest" description="Disordered" evidence="1">
    <location>
        <begin position="327"/>
        <end position="404"/>
    </location>
</feature>
<feature type="region of interest" description="Disordered" evidence="1">
    <location>
        <begin position="472"/>
        <end position="497"/>
    </location>
</feature>
<gene>
    <name evidence="2" type="ORF">DUNSADRAFT_932</name>
</gene>
<accession>A0ABQ7H8S2</accession>
<feature type="region of interest" description="Disordered" evidence="1">
    <location>
        <begin position="93"/>
        <end position="170"/>
    </location>
</feature>
<organism evidence="2 3">
    <name type="scientific">Dunaliella salina</name>
    <name type="common">Green alga</name>
    <name type="synonym">Protococcus salinus</name>
    <dbReference type="NCBI Taxonomy" id="3046"/>
    <lineage>
        <taxon>Eukaryota</taxon>
        <taxon>Viridiplantae</taxon>
        <taxon>Chlorophyta</taxon>
        <taxon>core chlorophytes</taxon>
        <taxon>Chlorophyceae</taxon>
        <taxon>CS clade</taxon>
        <taxon>Chlamydomonadales</taxon>
        <taxon>Dunaliellaceae</taxon>
        <taxon>Dunaliella</taxon>
    </lineage>
</organism>
<evidence type="ECO:0000313" key="3">
    <source>
        <dbReference type="Proteomes" id="UP000815325"/>
    </source>
</evidence>
<feature type="compositionally biased region" description="Low complexity" evidence="1">
    <location>
        <begin position="245"/>
        <end position="254"/>
    </location>
</feature>
<comment type="caution">
    <text evidence="2">The sequence shown here is derived from an EMBL/GenBank/DDBJ whole genome shotgun (WGS) entry which is preliminary data.</text>
</comment>
<keyword evidence="3" id="KW-1185">Reference proteome</keyword>
<reference evidence="2" key="1">
    <citation type="submission" date="2017-08" db="EMBL/GenBank/DDBJ databases">
        <authorList>
            <person name="Polle J.E."/>
            <person name="Barry K."/>
            <person name="Cushman J."/>
            <person name="Schmutz J."/>
            <person name="Tran D."/>
            <person name="Hathwaick L.T."/>
            <person name="Yim W.C."/>
            <person name="Jenkins J."/>
            <person name="Mckie-Krisberg Z.M."/>
            <person name="Prochnik S."/>
            <person name="Lindquist E."/>
            <person name="Dockter R.B."/>
            <person name="Adam C."/>
            <person name="Molina H."/>
            <person name="Bunkerborg J."/>
            <person name="Jin E."/>
            <person name="Buchheim M."/>
            <person name="Magnuson J."/>
        </authorList>
    </citation>
    <scope>NUCLEOTIDE SEQUENCE</scope>
    <source>
        <strain evidence="2">CCAP 19/18</strain>
    </source>
</reference>
<feature type="compositionally biased region" description="Gly residues" evidence="1">
    <location>
        <begin position="190"/>
        <end position="200"/>
    </location>
</feature>
<evidence type="ECO:0000313" key="2">
    <source>
        <dbReference type="EMBL" id="KAF5843256.1"/>
    </source>
</evidence>
<protein>
    <submittedName>
        <fullName evidence="2">Uncharacterized protein</fullName>
    </submittedName>
</protein>
<feature type="compositionally biased region" description="Pro residues" evidence="1">
    <location>
        <begin position="235"/>
        <end position="244"/>
    </location>
</feature>
<evidence type="ECO:0000256" key="1">
    <source>
        <dbReference type="SAM" id="MobiDB-lite"/>
    </source>
</evidence>
<feature type="region of interest" description="Disordered" evidence="1">
    <location>
        <begin position="230"/>
        <end position="313"/>
    </location>
</feature>
<dbReference type="Proteomes" id="UP000815325">
    <property type="component" value="Unassembled WGS sequence"/>
</dbReference>
<feature type="compositionally biased region" description="Low complexity" evidence="1">
    <location>
        <begin position="289"/>
        <end position="313"/>
    </location>
</feature>
<feature type="compositionally biased region" description="Low complexity" evidence="1">
    <location>
        <begin position="350"/>
        <end position="376"/>
    </location>
</feature>
<proteinExistence type="predicted"/>
<feature type="region of interest" description="Disordered" evidence="1">
    <location>
        <begin position="184"/>
        <end position="217"/>
    </location>
</feature>
<feature type="compositionally biased region" description="Low complexity" evidence="1">
    <location>
        <begin position="97"/>
        <end position="106"/>
    </location>
</feature>
<feature type="compositionally biased region" description="Basic and acidic residues" evidence="1">
    <location>
        <begin position="147"/>
        <end position="157"/>
    </location>
</feature>
<feature type="compositionally biased region" description="Basic and acidic residues" evidence="1">
    <location>
        <begin position="208"/>
        <end position="217"/>
    </location>
</feature>
<feature type="compositionally biased region" description="Pro residues" evidence="1">
    <location>
        <begin position="330"/>
        <end position="341"/>
    </location>
</feature>